<dbReference type="EMBL" id="PVZF01000008">
    <property type="protein sequence ID" value="PRY13433.1"/>
    <property type="molecule type" value="Genomic_DNA"/>
</dbReference>
<keyword evidence="3" id="KW-1185">Reference proteome</keyword>
<comment type="caution">
    <text evidence="2">The sequence shown here is derived from an EMBL/GenBank/DDBJ whole genome shotgun (WGS) entry which is preliminary data.</text>
</comment>
<dbReference type="AlphaFoldDB" id="A0A2T0R1P3"/>
<feature type="transmembrane region" description="Helical" evidence="1">
    <location>
        <begin position="120"/>
        <end position="142"/>
    </location>
</feature>
<feature type="transmembrane region" description="Helical" evidence="1">
    <location>
        <begin position="90"/>
        <end position="108"/>
    </location>
</feature>
<evidence type="ECO:0008006" key="4">
    <source>
        <dbReference type="Google" id="ProtNLM"/>
    </source>
</evidence>
<accession>A0A2T0R1P3</accession>
<reference evidence="2 3" key="1">
    <citation type="submission" date="2018-03" db="EMBL/GenBank/DDBJ databases">
        <title>Genomic Encyclopedia of Archaeal and Bacterial Type Strains, Phase II (KMG-II): from individual species to whole genera.</title>
        <authorList>
            <person name="Goeker M."/>
        </authorList>
    </citation>
    <scope>NUCLEOTIDE SEQUENCE [LARGE SCALE GENOMIC DNA]</scope>
    <source>
        <strain evidence="2 3">DSM 19711</strain>
    </source>
</reference>
<evidence type="ECO:0000313" key="3">
    <source>
        <dbReference type="Proteomes" id="UP000238083"/>
    </source>
</evidence>
<dbReference type="Proteomes" id="UP000238083">
    <property type="component" value="Unassembled WGS sequence"/>
</dbReference>
<evidence type="ECO:0000313" key="2">
    <source>
        <dbReference type="EMBL" id="PRY13433.1"/>
    </source>
</evidence>
<keyword evidence="1" id="KW-0472">Membrane</keyword>
<gene>
    <name evidence="2" type="ORF">CLV37_108103</name>
</gene>
<dbReference type="RefSeq" id="WP_106212221.1">
    <property type="nucleotide sequence ID" value="NZ_PVZF01000008.1"/>
</dbReference>
<sequence>MNTILSVLVALAVVALLVVRRARPRPVAEESFRKPLVLTLVGLFLLRDVVLAAPDVAFLVLTGALALGLGAARGSLVRVHRQGSQLLTSWGPACFGLFGLLVVVRLGLDAGAVPLGVASATVGQSVLFALGLSLLAESAVVATRTQRPLAVR</sequence>
<protein>
    <recommendedName>
        <fullName evidence="4">DUF1453 family protein</fullName>
    </recommendedName>
</protein>
<organism evidence="2 3">
    <name type="scientific">Kineococcus rhizosphaerae</name>
    <dbReference type="NCBI Taxonomy" id="559628"/>
    <lineage>
        <taxon>Bacteria</taxon>
        <taxon>Bacillati</taxon>
        <taxon>Actinomycetota</taxon>
        <taxon>Actinomycetes</taxon>
        <taxon>Kineosporiales</taxon>
        <taxon>Kineosporiaceae</taxon>
        <taxon>Kineococcus</taxon>
    </lineage>
</organism>
<keyword evidence="1" id="KW-0812">Transmembrane</keyword>
<name>A0A2T0R1P3_9ACTN</name>
<feature type="transmembrane region" description="Helical" evidence="1">
    <location>
        <begin position="48"/>
        <end position="69"/>
    </location>
</feature>
<evidence type="ECO:0000256" key="1">
    <source>
        <dbReference type="SAM" id="Phobius"/>
    </source>
</evidence>
<proteinExistence type="predicted"/>
<keyword evidence="1" id="KW-1133">Transmembrane helix</keyword>